<feature type="transmembrane region" description="Helical" evidence="1">
    <location>
        <begin position="12"/>
        <end position="32"/>
    </location>
</feature>
<keyword evidence="1" id="KW-0472">Membrane</keyword>
<dbReference type="AlphaFoldDB" id="A0AAP6ZRP1"/>
<evidence type="ECO:0000313" key="3">
    <source>
        <dbReference type="Proteomes" id="UP000576645"/>
    </source>
</evidence>
<keyword evidence="1" id="KW-0812">Transmembrane</keyword>
<feature type="transmembrane region" description="Helical" evidence="1">
    <location>
        <begin position="52"/>
        <end position="80"/>
    </location>
</feature>
<accession>A0AAP6ZRP1</accession>
<organism evidence="2 3">
    <name type="scientific">Vibrio coralliilyticus</name>
    <dbReference type="NCBI Taxonomy" id="190893"/>
    <lineage>
        <taxon>Bacteria</taxon>
        <taxon>Pseudomonadati</taxon>
        <taxon>Pseudomonadota</taxon>
        <taxon>Gammaproteobacteria</taxon>
        <taxon>Vibrionales</taxon>
        <taxon>Vibrionaceae</taxon>
        <taxon>Vibrio</taxon>
    </lineage>
</organism>
<gene>
    <name evidence="2" type="ORF">F0238_22130</name>
</gene>
<name>A0AAP6ZRP1_9VIBR</name>
<dbReference type="RefSeq" id="WP_171353885.1">
    <property type="nucleotide sequence ID" value="NZ_VTXP01000016.1"/>
</dbReference>
<protein>
    <submittedName>
        <fullName evidence="2">Uncharacterized protein</fullName>
    </submittedName>
</protein>
<comment type="caution">
    <text evidence="2">The sequence shown here is derived from an EMBL/GenBank/DDBJ whole genome shotgun (WGS) entry which is preliminary data.</text>
</comment>
<dbReference type="EMBL" id="VTXP01000016">
    <property type="protein sequence ID" value="NOJ25431.1"/>
    <property type="molecule type" value="Genomic_DNA"/>
</dbReference>
<keyword evidence="1" id="KW-1133">Transmembrane helix</keyword>
<feature type="transmembrane region" description="Helical" evidence="1">
    <location>
        <begin position="101"/>
        <end position="121"/>
    </location>
</feature>
<reference evidence="2 3" key="1">
    <citation type="submission" date="2019-09" db="EMBL/GenBank/DDBJ databases">
        <title>Draft genome sequencing and comparative genomics of hatchery-associated Vibrios.</title>
        <authorList>
            <person name="Kehlet-Delgado H."/>
            <person name="Mueller R.S."/>
        </authorList>
    </citation>
    <scope>NUCLEOTIDE SEQUENCE [LARGE SCALE GENOMIC DNA]</scope>
    <source>
        <strain evidence="2 3">09-121-3</strain>
    </source>
</reference>
<proteinExistence type="predicted"/>
<dbReference type="Proteomes" id="UP000576645">
    <property type="component" value="Unassembled WGS sequence"/>
</dbReference>
<evidence type="ECO:0000313" key="2">
    <source>
        <dbReference type="EMBL" id="NOJ25431.1"/>
    </source>
</evidence>
<evidence type="ECO:0000256" key="1">
    <source>
        <dbReference type="SAM" id="Phobius"/>
    </source>
</evidence>
<sequence>MEKVLTKVLVGILSLMVTTAYVIGFLYDVAFLEKLGFAHYEMVGDSLEYLSIGGMYLFFNFAAGLAIFMIAGALIGCGFIPLKRHIKEKANWINTYIDLQSLPYILLGSLPVLFVTLVPVVNDANELASQLLKSEANTQVCKLSEEQCIKGIVIKYRGGKLVFLSKEKGTHNNIIVIPEKNISSVEQLS</sequence>